<accession>A0AC61YA21</accession>
<protein>
    <submittedName>
        <fullName evidence="1">Uncharacterized protein</fullName>
    </submittedName>
</protein>
<dbReference type="EMBL" id="CABVMM010000010">
    <property type="protein sequence ID" value="VVV01281.1"/>
    <property type="molecule type" value="Genomic_DNA"/>
</dbReference>
<keyword evidence="2" id="KW-1185">Reference proteome</keyword>
<gene>
    <name evidence="1" type="ORF">FVB9532_02571</name>
</gene>
<evidence type="ECO:0000313" key="1">
    <source>
        <dbReference type="EMBL" id="VVV01281.1"/>
    </source>
</evidence>
<name>A0AC61YA21_9FLAO</name>
<evidence type="ECO:0000313" key="2">
    <source>
        <dbReference type="Proteomes" id="UP000356253"/>
    </source>
</evidence>
<comment type="caution">
    <text evidence="1">The sequence shown here is derived from an EMBL/GenBank/DDBJ whole genome shotgun (WGS) entry which is preliminary data.</text>
</comment>
<dbReference type="Proteomes" id="UP000356253">
    <property type="component" value="Unassembled WGS sequence"/>
</dbReference>
<sequence>MGYQSPFDKIHKELADSSPFGEQSIFNQPKWKKILLEYLIKQDIQEFIYSNTSTIDGIPIIIRIHGIIKDEKLYIKTQSIASNQGTYAPFNTGEDFIANIQELNYLQQSIYFLVYKQKSEWVLCDRTIDNGFTTHLADNLLLGSRFLNDAEYQQIYNEFKDCPATKNNLLLEHFNKLSIQLNEQLLKEFYSEVDLAISLKLVDANQQTIAEQTIRRNLQKKTNDLLLDITLFADGSIKINHKISPEYLKDYEKKWQEEANARGLKIQVKDLRQEVIAYLQSEEAQLSFGDKFLREVRTWWDDGVGNYLEAFQATQKITQHIWAEGTINRGVWHSTKEDAKEYNQWPNYMHLEPVLGGATDGLVDEIVGIPLACKSVYEIASDEEKREAFLQVFTKEGINKLIDGFKEQATGILNDPQRQEHFAGQTTVSIASMFAGVGFVGKMGKLDELSDLVTKAVKRGDEFIDGAATLGKIDKLKKLARHIDNEKAIDGLIEEFGSARFENHLDELLEAANNIKERKLVEVIKRFRLGRKLENNVTERIEKELLLGSGDYIDELAKKMGKSLEELADMPRLTQLQLHLPKEELLKYAKKGTKLENIKDSYVILDDAFVETIRDFDNEIIGYKLFANETKLSNLSPLTNNQKVFQKMLKESKLEFSIRSKDPAITKGILEQGARVNIEKWIQTTGKGVEKATDITTKSLF</sequence>
<proteinExistence type="predicted"/>
<organism evidence="1 2">
    <name type="scientific">Mesonia oceanica</name>
    <dbReference type="NCBI Taxonomy" id="2687242"/>
    <lineage>
        <taxon>Bacteria</taxon>
        <taxon>Pseudomonadati</taxon>
        <taxon>Bacteroidota</taxon>
        <taxon>Flavobacteriia</taxon>
        <taxon>Flavobacteriales</taxon>
        <taxon>Flavobacteriaceae</taxon>
        <taxon>Mesonia</taxon>
    </lineage>
</organism>
<reference evidence="1" key="1">
    <citation type="submission" date="2019-09" db="EMBL/GenBank/DDBJ databases">
        <authorList>
            <person name="Rodrigo-Torres L."/>
            <person name="Arahal R. D."/>
            <person name="Lucena T."/>
        </authorList>
    </citation>
    <scope>NUCLEOTIDE SEQUENCE</scope>
    <source>
        <strain evidence="1">ISS653</strain>
    </source>
</reference>